<feature type="transmembrane region" description="Helical" evidence="6">
    <location>
        <begin position="609"/>
        <end position="633"/>
    </location>
</feature>
<evidence type="ECO:0000313" key="9">
    <source>
        <dbReference type="Proteomes" id="UP000824201"/>
    </source>
</evidence>
<comment type="caution">
    <text evidence="8">The sequence shown here is derived from an EMBL/GenBank/DDBJ whole genome shotgun (WGS) entry which is preliminary data.</text>
</comment>
<feature type="transmembrane region" description="Helical" evidence="6">
    <location>
        <begin position="229"/>
        <end position="248"/>
    </location>
</feature>
<dbReference type="InterPro" id="IPR050545">
    <property type="entry name" value="Mycobact_MmpL"/>
</dbReference>
<keyword evidence="3 6" id="KW-0812">Transmembrane</keyword>
<evidence type="ECO:0000256" key="4">
    <source>
        <dbReference type="ARBA" id="ARBA00022989"/>
    </source>
</evidence>
<protein>
    <submittedName>
        <fullName evidence="8">MMPL family transporter</fullName>
    </submittedName>
</protein>
<gene>
    <name evidence="8" type="ORF">IAC96_00205</name>
</gene>
<feature type="transmembrane region" description="Helical" evidence="6">
    <location>
        <begin position="300"/>
        <end position="324"/>
    </location>
</feature>
<evidence type="ECO:0000256" key="2">
    <source>
        <dbReference type="ARBA" id="ARBA00022475"/>
    </source>
</evidence>
<dbReference type="SUPFAM" id="SSF82866">
    <property type="entry name" value="Multidrug efflux transporter AcrB transmembrane domain"/>
    <property type="match status" value="2"/>
</dbReference>
<dbReference type="Proteomes" id="UP000824201">
    <property type="component" value="Unassembled WGS sequence"/>
</dbReference>
<name>A0A9D1JBW2_9FIRM</name>
<dbReference type="AlphaFoldDB" id="A0A9D1JBW2"/>
<feature type="transmembrane region" description="Helical" evidence="6">
    <location>
        <begin position="645"/>
        <end position="668"/>
    </location>
</feature>
<organism evidence="8 9">
    <name type="scientific">Candidatus Fimimorpha faecalis</name>
    <dbReference type="NCBI Taxonomy" id="2840824"/>
    <lineage>
        <taxon>Bacteria</taxon>
        <taxon>Bacillati</taxon>
        <taxon>Bacillota</taxon>
        <taxon>Clostridia</taxon>
        <taxon>Eubacteriales</taxon>
        <taxon>Candidatus Fimimorpha</taxon>
    </lineage>
</organism>
<feature type="transmembrane region" description="Helical" evidence="6">
    <location>
        <begin position="174"/>
        <end position="190"/>
    </location>
</feature>
<evidence type="ECO:0000256" key="5">
    <source>
        <dbReference type="ARBA" id="ARBA00023136"/>
    </source>
</evidence>
<feature type="transmembrane region" description="Helical" evidence="6">
    <location>
        <begin position="567"/>
        <end position="588"/>
    </location>
</feature>
<keyword evidence="2" id="KW-1003">Cell membrane</keyword>
<evidence type="ECO:0000313" key="8">
    <source>
        <dbReference type="EMBL" id="HIR87347.1"/>
    </source>
</evidence>
<sequence>MKRLFEQILRHRKTVILLFGLACIISAFMSTKVQVNYNLVDYLPDDAASTKALDQMEEEYGGGVPNARMMVEDIRIPEAITLKQELENVEGITEVTWLDDAVDVTVPLETMDQDILDDYYKDNTALFTLTVDDEKTIEALNGARELTDKTVSMTGAAVNTAVAMERTDEEIQKIVLLIIPLCFVILVLTTTSWFEPVLFMVTIGVAILLNQGTNLIFGEISFVTNAAGSILQLAVSMDYSIFLLHRFADYRKMGRNVQDAMIEALQKAFQSITASGLTTVIGFAALILMRFKIGPDMGYVMAKAIVFSMLSVLIFLPVVAILCYKLIDRTQHRPFYPEFKGFAAFVSKIRVPAFVLFFVLVIPAFLAQNKNSFLYGTSQIFGEGTDAYQETQAVENKFGKSNQFVLMVPKGDFATEKELSDELHNIPQVTSILSYVDNAGAEVPTEYLDKDTRSQLLSDHYSRMVLTVQTEYESETAFQVVEKIRTIAETYYHDYYLAGESVNTYDMRDVVTTDMAKVNAIAIIAVFLVIMFSMKSIVLPMILVFVIEASVWINLSIPYFTDTSLFYIGYLIISTVQLGATVDYAILLSTRYLEERKEKPKAEALRQTIMHTTLSILTSGSILTLGGALLAIVSTHGVIRELGGLVGKGAVLSVTLVLLVLPAFLYYFDTIIQKTMWKKKK</sequence>
<reference evidence="8" key="1">
    <citation type="submission" date="2020-10" db="EMBL/GenBank/DDBJ databases">
        <authorList>
            <person name="Gilroy R."/>
        </authorList>
    </citation>
    <scope>NUCLEOTIDE SEQUENCE</scope>
    <source>
        <strain evidence="8">ChiW13-3771</strain>
    </source>
</reference>
<feature type="transmembrane region" description="Helical" evidence="6">
    <location>
        <begin position="345"/>
        <end position="366"/>
    </location>
</feature>
<feature type="domain" description="Membrane transport protein MMPL" evidence="7">
    <location>
        <begin position="439"/>
        <end position="668"/>
    </location>
</feature>
<feature type="transmembrane region" description="Helical" evidence="6">
    <location>
        <begin position="515"/>
        <end position="534"/>
    </location>
</feature>
<feature type="transmembrane region" description="Helical" evidence="6">
    <location>
        <begin position="268"/>
        <end position="288"/>
    </location>
</feature>
<dbReference type="Gene3D" id="1.20.1640.10">
    <property type="entry name" value="Multidrug efflux transporter AcrB transmembrane domain"/>
    <property type="match status" value="2"/>
</dbReference>
<evidence type="ECO:0000256" key="1">
    <source>
        <dbReference type="ARBA" id="ARBA00004651"/>
    </source>
</evidence>
<accession>A0A9D1JBW2</accession>
<evidence type="ECO:0000256" key="3">
    <source>
        <dbReference type="ARBA" id="ARBA00022692"/>
    </source>
</evidence>
<proteinExistence type="predicted"/>
<dbReference type="GO" id="GO:0005886">
    <property type="term" value="C:plasma membrane"/>
    <property type="evidence" value="ECO:0007669"/>
    <property type="project" value="UniProtKB-SubCell"/>
</dbReference>
<dbReference type="EMBL" id="DVHN01000001">
    <property type="protein sequence ID" value="HIR87347.1"/>
    <property type="molecule type" value="Genomic_DNA"/>
</dbReference>
<feature type="domain" description="Membrane transport protein MMPL" evidence="7">
    <location>
        <begin position="138"/>
        <end position="322"/>
    </location>
</feature>
<dbReference type="InterPro" id="IPR004869">
    <property type="entry name" value="MMPL_dom"/>
</dbReference>
<dbReference type="PANTHER" id="PTHR33406">
    <property type="entry name" value="MEMBRANE PROTEIN MJ1562-RELATED"/>
    <property type="match status" value="1"/>
</dbReference>
<dbReference type="Pfam" id="PF03176">
    <property type="entry name" value="MMPL"/>
    <property type="match status" value="2"/>
</dbReference>
<keyword evidence="4 6" id="KW-1133">Transmembrane helix</keyword>
<evidence type="ECO:0000256" key="6">
    <source>
        <dbReference type="SAM" id="Phobius"/>
    </source>
</evidence>
<dbReference type="PANTHER" id="PTHR33406:SF13">
    <property type="entry name" value="MEMBRANE PROTEIN YDFJ"/>
    <property type="match status" value="1"/>
</dbReference>
<reference evidence="8" key="2">
    <citation type="journal article" date="2021" name="PeerJ">
        <title>Extensive microbial diversity within the chicken gut microbiome revealed by metagenomics and culture.</title>
        <authorList>
            <person name="Gilroy R."/>
            <person name="Ravi A."/>
            <person name="Getino M."/>
            <person name="Pursley I."/>
            <person name="Horton D.L."/>
            <person name="Alikhan N.F."/>
            <person name="Baker D."/>
            <person name="Gharbi K."/>
            <person name="Hall N."/>
            <person name="Watson M."/>
            <person name="Adriaenssens E.M."/>
            <person name="Foster-Nyarko E."/>
            <person name="Jarju S."/>
            <person name="Secka A."/>
            <person name="Antonio M."/>
            <person name="Oren A."/>
            <person name="Chaudhuri R.R."/>
            <person name="La Ragione R."/>
            <person name="Hildebrand F."/>
            <person name="Pallen M.J."/>
        </authorList>
    </citation>
    <scope>NUCLEOTIDE SEQUENCE</scope>
    <source>
        <strain evidence="8">ChiW13-3771</strain>
    </source>
</reference>
<keyword evidence="5 6" id="KW-0472">Membrane</keyword>
<comment type="subcellular location">
    <subcellularLocation>
        <location evidence="1">Cell membrane</location>
        <topology evidence="1">Multi-pass membrane protein</topology>
    </subcellularLocation>
</comment>
<evidence type="ECO:0000259" key="7">
    <source>
        <dbReference type="Pfam" id="PF03176"/>
    </source>
</evidence>
<feature type="transmembrane region" description="Helical" evidence="6">
    <location>
        <begin position="541"/>
        <end position="561"/>
    </location>
</feature>